<evidence type="ECO:0000313" key="7">
    <source>
        <dbReference type="Proteomes" id="UP000176998"/>
    </source>
</evidence>
<feature type="region of interest" description="Disordered" evidence="4">
    <location>
        <begin position="353"/>
        <end position="404"/>
    </location>
</feature>
<dbReference type="AlphaFoldDB" id="A0A1G4B3N6"/>
<protein>
    <recommendedName>
        <fullName evidence="8">Heme oxygenase</fullName>
    </recommendedName>
</protein>
<dbReference type="PANTHER" id="PTHR10720:SF0">
    <property type="entry name" value="HEME OXYGENASE"/>
    <property type="match status" value="1"/>
</dbReference>
<evidence type="ECO:0008006" key="8">
    <source>
        <dbReference type="Google" id="ProtNLM"/>
    </source>
</evidence>
<feature type="transmembrane region" description="Helical" evidence="5">
    <location>
        <begin position="180"/>
        <end position="199"/>
    </location>
</feature>
<feature type="compositionally biased region" description="Basic and acidic residues" evidence="4">
    <location>
        <begin position="353"/>
        <end position="377"/>
    </location>
</feature>
<keyword evidence="5" id="KW-0472">Membrane</keyword>
<keyword evidence="5" id="KW-1133">Transmembrane helix</keyword>
<dbReference type="GO" id="GO:0046872">
    <property type="term" value="F:metal ion binding"/>
    <property type="evidence" value="ECO:0007669"/>
    <property type="project" value="UniProtKB-KW"/>
</dbReference>
<evidence type="ECO:0000256" key="2">
    <source>
        <dbReference type="ARBA" id="ARBA00022723"/>
    </source>
</evidence>
<dbReference type="InterPro" id="IPR002051">
    <property type="entry name" value="Haem_Oase"/>
</dbReference>
<dbReference type="GO" id="GO:0004392">
    <property type="term" value="F:heme oxygenase (decyclizing) activity"/>
    <property type="evidence" value="ECO:0007669"/>
    <property type="project" value="InterPro"/>
</dbReference>
<accession>A0A1G4B3N6</accession>
<feature type="region of interest" description="Disordered" evidence="4">
    <location>
        <begin position="230"/>
        <end position="250"/>
    </location>
</feature>
<feature type="compositionally biased region" description="Low complexity" evidence="4">
    <location>
        <begin position="230"/>
        <end position="241"/>
    </location>
</feature>
<name>A0A1G4B3N6_9PEZI</name>
<dbReference type="Pfam" id="PF01126">
    <property type="entry name" value="Heme_oxygenase"/>
    <property type="match status" value="1"/>
</dbReference>
<dbReference type="GeneID" id="34561917"/>
<evidence type="ECO:0000313" key="6">
    <source>
        <dbReference type="EMBL" id="OHE95925.1"/>
    </source>
</evidence>
<evidence type="ECO:0000256" key="4">
    <source>
        <dbReference type="SAM" id="MobiDB-lite"/>
    </source>
</evidence>
<dbReference type="CDD" id="cd19165">
    <property type="entry name" value="HemeO"/>
    <property type="match status" value="1"/>
</dbReference>
<dbReference type="Gene3D" id="1.20.910.10">
    <property type="entry name" value="Heme oxygenase-like"/>
    <property type="match status" value="1"/>
</dbReference>
<dbReference type="SUPFAM" id="SSF48613">
    <property type="entry name" value="Heme oxygenase-like"/>
    <property type="match status" value="1"/>
</dbReference>
<feature type="transmembrane region" description="Helical" evidence="5">
    <location>
        <begin position="461"/>
        <end position="481"/>
    </location>
</feature>
<reference evidence="6 7" key="1">
    <citation type="submission" date="2016-09" db="EMBL/GenBank/DDBJ databases">
        <authorList>
            <person name="Capua I."/>
            <person name="De Benedictis P."/>
            <person name="Joannis T."/>
            <person name="Lombin L.H."/>
            <person name="Cattoli G."/>
        </authorList>
    </citation>
    <scope>NUCLEOTIDE SEQUENCE [LARGE SCALE GENOMIC DNA]</scope>
    <source>
        <strain evidence="6 7">IMI 309357</strain>
    </source>
</reference>
<feature type="compositionally biased region" description="Basic and acidic residues" evidence="4">
    <location>
        <begin position="387"/>
        <end position="402"/>
    </location>
</feature>
<dbReference type="OrthoDB" id="652091at2759"/>
<evidence type="ECO:0000256" key="3">
    <source>
        <dbReference type="ARBA" id="ARBA00023004"/>
    </source>
</evidence>
<dbReference type="InterPro" id="IPR016053">
    <property type="entry name" value="Haem_Oase-like"/>
</dbReference>
<organism evidence="6 7">
    <name type="scientific">Colletotrichum orchidophilum</name>
    <dbReference type="NCBI Taxonomy" id="1209926"/>
    <lineage>
        <taxon>Eukaryota</taxon>
        <taxon>Fungi</taxon>
        <taxon>Dikarya</taxon>
        <taxon>Ascomycota</taxon>
        <taxon>Pezizomycotina</taxon>
        <taxon>Sordariomycetes</taxon>
        <taxon>Hypocreomycetidae</taxon>
        <taxon>Glomerellales</taxon>
        <taxon>Glomerellaceae</taxon>
        <taxon>Colletotrichum</taxon>
    </lineage>
</organism>
<keyword evidence="5" id="KW-0812">Transmembrane</keyword>
<evidence type="ECO:0000256" key="1">
    <source>
        <dbReference type="ARBA" id="ARBA00022617"/>
    </source>
</evidence>
<dbReference type="PANTHER" id="PTHR10720">
    <property type="entry name" value="HEME OXYGENASE"/>
    <property type="match status" value="1"/>
</dbReference>
<proteinExistence type="predicted"/>
<dbReference type="EMBL" id="MJBS01000076">
    <property type="protein sequence ID" value="OHE95925.1"/>
    <property type="molecule type" value="Genomic_DNA"/>
</dbReference>
<dbReference type="GO" id="GO:0006788">
    <property type="term" value="P:heme oxidation"/>
    <property type="evidence" value="ECO:0007669"/>
    <property type="project" value="InterPro"/>
</dbReference>
<gene>
    <name evidence="6" type="ORF">CORC01_08777</name>
</gene>
<comment type="caution">
    <text evidence="6">The sequence shown here is derived from an EMBL/GenBank/DDBJ whole genome shotgun (WGS) entry which is preliminary data.</text>
</comment>
<keyword evidence="7" id="KW-1185">Reference proteome</keyword>
<evidence type="ECO:0000256" key="5">
    <source>
        <dbReference type="SAM" id="Phobius"/>
    </source>
</evidence>
<dbReference type="InterPro" id="IPR016084">
    <property type="entry name" value="Haem_Oase-like_multi-hlx"/>
</dbReference>
<dbReference type="Proteomes" id="UP000176998">
    <property type="component" value="Unassembled WGS sequence"/>
</dbReference>
<keyword evidence="3" id="KW-0408">Iron</keyword>
<keyword evidence="2" id="KW-0479">Metal-binding</keyword>
<dbReference type="RefSeq" id="XP_022473086.1">
    <property type="nucleotide sequence ID" value="XM_022620407.1"/>
</dbReference>
<keyword evidence="1" id="KW-0349">Heme</keyword>
<dbReference type="STRING" id="1209926.A0A1G4B3N6"/>
<sequence>MTSPAATPAEEKQRPLSESIAAATRSVHAKLNKIIITRLPLAIPPRAADPSLYVSGLLHITPIYDTFESLWKTIAESPQLSTFGEAHDDCNLNLADLTSAAHIESNSQHQPALCERTRSILTSLYLPALMRSDRLRADIGSITGWAPDVVNKQLAAVSQSGRLAEFTRHMKRTIEKKPHVLMAYSYILFMALFAGGRFIRATLESAGTEFWEQIPSPIPPSQIPCQVRAPPSGTATPTAAPVDLSRGDDRGKAEVGAKHMRHSLPLSFFHFATALDGEDLKKEFKKRLAESEHHLSPRQRRDIIQEAVCIFDNMLLLVGQLDNVCDTDLEHGASILESWASLAPGGRLRDSVAVARDRKREKTTSVAKGSEDSEKSDSWLSRHTRQKACETPESHALSDLEKQPPACCPASKSMRFEPKLAVPHRKDKGQTFSADGAANAASSAGGLTYSQWQMPRSATSLISNIIIVAGLAAIVSMFFLARKTMKEGVIAEEE</sequence>